<dbReference type="InterPro" id="IPR050832">
    <property type="entry name" value="Bact_Acetyltransf"/>
</dbReference>
<dbReference type="CDD" id="cd04301">
    <property type="entry name" value="NAT_SF"/>
    <property type="match status" value="1"/>
</dbReference>
<dbReference type="Gene3D" id="3.40.630.30">
    <property type="match status" value="1"/>
</dbReference>
<dbReference type="AlphaFoldDB" id="A0A562Q8T0"/>
<evidence type="ECO:0000256" key="1">
    <source>
        <dbReference type="ARBA" id="ARBA00022679"/>
    </source>
</evidence>
<dbReference type="InterPro" id="IPR000182">
    <property type="entry name" value="GNAT_dom"/>
</dbReference>
<sequence>MSETSIRLADWKRDNKLLRQIRETVFVQEQAVPPEMEWDSEDDQAVHFLALEGEYAIGTARLLKDGKIGRVAVLKDWRGLQIGSALLQAVLAEAERLGMHRQTLSAQIPAIAFYERFGFSVTSKEYLEAGIAHVDMTRYSPPVLEPALHLEKQEVRFDTAEAAAEHILALLNQARRTICIYTPDLEPLLYNRSDIEHSLTRFLLAHPRNQIKLLVKDTSPAIRRGHRLINLSRRLSSNFYIRKCSPNYPAEELAYLLVDDSGLVIRKNPQLYHGVAYYSAKRIVRLQQNRFDMTWQTAVSDPNMRSLLL</sequence>
<evidence type="ECO:0000313" key="4">
    <source>
        <dbReference type="EMBL" id="TWI53129.1"/>
    </source>
</evidence>
<evidence type="ECO:0000259" key="3">
    <source>
        <dbReference type="PROSITE" id="PS51186"/>
    </source>
</evidence>
<dbReference type="Pfam" id="PF13673">
    <property type="entry name" value="Acetyltransf_10"/>
    <property type="match status" value="1"/>
</dbReference>
<organism evidence="4 5">
    <name type="scientific">Pseudomonas duriflava</name>
    <dbReference type="NCBI Taxonomy" id="459528"/>
    <lineage>
        <taxon>Bacteria</taxon>
        <taxon>Pseudomonadati</taxon>
        <taxon>Pseudomonadota</taxon>
        <taxon>Gammaproteobacteria</taxon>
        <taxon>Pseudomonadales</taxon>
        <taxon>Pseudomonadaceae</taxon>
        <taxon>Pseudomonas</taxon>
    </lineage>
</organism>
<evidence type="ECO:0000313" key="5">
    <source>
        <dbReference type="Proteomes" id="UP000316905"/>
    </source>
</evidence>
<gene>
    <name evidence="4" type="ORF">IQ22_02972</name>
</gene>
<feature type="domain" description="N-acetyltransferase" evidence="3">
    <location>
        <begin position="4"/>
        <end position="141"/>
    </location>
</feature>
<keyword evidence="2 4" id="KW-0012">Acyltransferase</keyword>
<dbReference type="Proteomes" id="UP000316905">
    <property type="component" value="Unassembled WGS sequence"/>
</dbReference>
<dbReference type="InterPro" id="IPR016181">
    <property type="entry name" value="Acyl_CoA_acyltransferase"/>
</dbReference>
<keyword evidence="5" id="KW-1185">Reference proteome</keyword>
<dbReference type="EMBL" id="VLKY01000009">
    <property type="protein sequence ID" value="TWI53129.1"/>
    <property type="molecule type" value="Genomic_DNA"/>
</dbReference>
<dbReference type="SUPFAM" id="SSF55729">
    <property type="entry name" value="Acyl-CoA N-acyltransferases (Nat)"/>
    <property type="match status" value="1"/>
</dbReference>
<keyword evidence="1 4" id="KW-0808">Transferase</keyword>
<comment type="caution">
    <text evidence="4">The sequence shown here is derived from an EMBL/GenBank/DDBJ whole genome shotgun (WGS) entry which is preliminary data.</text>
</comment>
<dbReference type="OrthoDB" id="9796171at2"/>
<dbReference type="PROSITE" id="PS51186">
    <property type="entry name" value="GNAT"/>
    <property type="match status" value="1"/>
</dbReference>
<dbReference type="PANTHER" id="PTHR43877">
    <property type="entry name" value="AMINOALKYLPHOSPHONATE N-ACETYLTRANSFERASE-RELATED-RELATED"/>
    <property type="match status" value="1"/>
</dbReference>
<evidence type="ECO:0000256" key="2">
    <source>
        <dbReference type="ARBA" id="ARBA00023315"/>
    </source>
</evidence>
<protein>
    <submittedName>
        <fullName evidence="4">Putative GNAT family N-acyltransferase</fullName>
    </submittedName>
</protein>
<name>A0A562Q8T0_9PSED</name>
<dbReference type="Pfam" id="PF25559">
    <property type="entry name" value="DUF7931"/>
    <property type="match status" value="1"/>
</dbReference>
<dbReference type="GO" id="GO:0016747">
    <property type="term" value="F:acyltransferase activity, transferring groups other than amino-acyl groups"/>
    <property type="evidence" value="ECO:0007669"/>
    <property type="project" value="InterPro"/>
</dbReference>
<reference evidence="4 5" key="1">
    <citation type="journal article" date="2015" name="Stand. Genomic Sci.">
        <title>Genomic Encyclopedia of Bacterial and Archaeal Type Strains, Phase III: the genomes of soil and plant-associated and newly described type strains.</title>
        <authorList>
            <person name="Whitman W.B."/>
            <person name="Woyke T."/>
            <person name="Klenk H.P."/>
            <person name="Zhou Y."/>
            <person name="Lilburn T.G."/>
            <person name="Beck B.J."/>
            <person name="De Vos P."/>
            <person name="Vandamme P."/>
            <person name="Eisen J.A."/>
            <person name="Garrity G."/>
            <person name="Hugenholtz P."/>
            <person name="Kyrpides N.C."/>
        </authorList>
    </citation>
    <scope>NUCLEOTIDE SEQUENCE [LARGE SCALE GENOMIC DNA]</scope>
    <source>
        <strain evidence="4 5">CGMCC 1.6858</strain>
    </source>
</reference>
<accession>A0A562Q8T0</accession>
<proteinExistence type="predicted"/>
<dbReference type="InterPro" id="IPR057691">
    <property type="entry name" value="DUF7931"/>
</dbReference>